<dbReference type="NCBIfam" id="NF041297">
    <property type="entry name" value="UDPGDh_AglM"/>
    <property type="match status" value="1"/>
</dbReference>
<feature type="binding site" evidence="9">
    <location>
        <position position="214"/>
    </location>
    <ligand>
        <name>substrate</name>
    </ligand>
</feature>
<dbReference type="AlphaFoldDB" id="A0ABD5W0X1"/>
<feature type="binding site" evidence="10">
    <location>
        <position position="30"/>
    </location>
    <ligand>
        <name>NAD(+)</name>
        <dbReference type="ChEBI" id="CHEBI:57540"/>
    </ligand>
</feature>
<proteinExistence type="inferred from homology"/>
<comment type="caution">
    <text evidence="12">The sequence shown here is derived from an EMBL/GenBank/DDBJ whole genome shotgun (WGS) entry which is preliminary data.</text>
</comment>
<dbReference type="InterPro" id="IPR036291">
    <property type="entry name" value="NAD(P)-bd_dom_sf"/>
</dbReference>
<dbReference type="PANTHER" id="PTHR43750">
    <property type="entry name" value="UDP-GLUCOSE 6-DEHYDROGENASE TUAD"/>
    <property type="match status" value="1"/>
</dbReference>
<dbReference type="GO" id="GO:0003979">
    <property type="term" value="F:UDP-glucose 6-dehydrogenase activity"/>
    <property type="evidence" value="ECO:0007669"/>
    <property type="project" value="UniProtKB-EC"/>
</dbReference>
<name>A0ABD5W0X1_9EURY</name>
<feature type="binding site" evidence="10">
    <location>
        <position position="84"/>
    </location>
    <ligand>
        <name>NAD(+)</name>
        <dbReference type="ChEBI" id="CHEBI:57540"/>
    </ligand>
</feature>
<sequence length="434" mass="46174">MDISIVGSGYVGTTVAVCLADAGHRVTNVDIDTAVVDAINAGEAPIHEPDLDSLVSQYGGDRLKATTEYDAVCETDLTLLALPTPSNDDGSIDSSILEAAAKSLGDALADKDDPHVIAVKSTVIPGIVEETIAPQIAAAADGAIGEDIHIGTNPEFLREGSAVDDFQNPDRVVIGADSSLARERLEAVYEPVTEQADREIPVVTTGTREAMMIKYASNAFLASKVSLINELGVICKAYGVDSYEVAEAMGLDDRIGERFLRSGVGWGGSCFPKDTDALIAAGRERGIDPVVLDAVRERNDRQPEQMLELLADHIDIDGATVAVLGLAFKPGTDDTRNTRAVPVIEGVRERGGEVVAYDPVAVEDMRERYPSVEFEAAASPADALDGADGALVVTDWDEFAALDEEFDAMETPVVIDGRRIIARRDGLTYEGLTW</sequence>
<evidence type="ECO:0000256" key="2">
    <source>
        <dbReference type="ARBA" id="ARBA00006601"/>
    </source>
</evidence>
<feature type="binding site" evidence="9">
    <location>
        <begin position="259"/>
        <end position="263"/>
    </location>
    <ligand>
        <name>substrate</name>
    </ligand>
</feature>
<evidence type="ECO:0000256" key="7">
    <source>
        <dbReference type="PIRNR" id="PIRNR000124"/>
    </source>
</evidence>
<dbReference type="PIRSF" id="PIRSF500134">
    <property type="entry name" value="UDPglc_DH_bac"/>
    <property type="match status" value="1"/>
</dbReference>
<dbReference type="EMBL" id="JBHSZI010000001">
    <property type="protein sequence ID" value="MFC7058394.1"/>
    <property type="molecule type" value="Genomic_DNA"/>
</dbReference>
<feature type="binding site" evidence="10">
    <location>
        <position position="336"/>
    </location>
    <ligand>
        <name>NAD(+)</name>
        <dbReference type="ChEBI" id="CHEBI:57540"/>
    </ligand>
</feature>
<dbReference type="EC" id="1.1.1.22" evidence="3 7"/>
<organism evidence="12 13">
    <name type="scientific">Halovenus salina</name>
    <dbReference type="NCBI Taxonomy" id="1510225"/>
    <lineage>
        <taxon>Archaea</taxon>
        <taxon>Methanobacteriati</taxon>
        <taxon>Methanobacteriota</taxon>
        <taxon>Stenosarchaea group</taxon>
        <taxon>Halobacteria</taxon>
        <taxon>Halobacteriales</taxon>
        <taxon>Haloarculaceae</taxon>
        <taxon>Halovenus</taxon>
    </lineage>
</organism>
<keyword evidence="13" id="KW-1185">Reference proteome</keyword>
<dbReference type="InterPro" id="IPR014027">
    <property type="entry name" value="UDP-Glc/GDP-Man_DH_C"/>
</dbReference>
<evidence type="ECO:0000256" key="10">
    <source>
        <dbReference type="PIRSR" id="PIRSR500134-3"/>
    </source>
</evidence>
<dbReference type="Pfam" id="PF00984">
    <property type="entry name" value="UDPG_MGDP_dh"/>
    <property type="match status" value="1"/>
</dbReference>
<dbReference type="PIRSF" id="PIRSF000124">
    <property type="entry name" value="UDPglc_GDPman_dh"/>
    <property type="match status" value="1"/>
</dbReference>
<evidence type="ECO:0000256" key="3">
    <source>
        <dbReference type="ARBA" id="ARBA00012954"/>
    </source>
</evidence>
<dbReference type="InterPro" id="IPR028357">
    <property type="entry name" value="UDPglc_DH_bac"/>
</dbReference>
<dbReference type="PANTHER" id="PTHR43750:SF3">
    <property type="entry name" value="UDP-GLUCOSE 6-DEHYDROGENASE TUAD"/>
    <property type="match status" value="1"/>
</dbReference>
<dbReference type="InterPro" id="IPR014026">
    <property type="entry name" value="UDP-Glc/GDP-Man_DH_dimer"/>
</dbReference>
<evidence type="ECO:0000313" key="12">
    <source>
        <dbReference type="EMBL" id="MFC7058394.1"/>
    </source>
</evidence>
<evidence type="ECO:0000313" key="13">
    <source>
        <dbReference type="Proteomes" id="UP001596445"/>
    </source>
</evidence>
<gene>
    <name evidence="12" type="primary">aglM</name>
    <name evidence="12" type="ORF">ACFQQG_09670</name>
</gene>
<dbReference type="InterPro" id="IPR001732">
    <property type="entry name" value="UDP-Glc/GDP-Man_DH_N"/>
</dbReference>
<dbReference type="SUPFAM" id="SSF51735">
    <property type="entry name" value="NAD(P)-binding Rossmann-fold domains"/>
    <property type="match status" value="1"/>
</dbReference>
<dbReference type="RefSeq" id="WP_267161088.1">
    <property type="nucleotide sequence ID" value="NZ_CP112972.1"/>
</dbReference>
<dbReference type="Pfam" id="PF03721">
    <property type="entry name" value="UDPG_MGDP_dh_N"/>
    <property type="match status" value="1"/>
</dbReference>
<protein>
    <recommendedName>
        <fullName evidence="3 7">UDP-glucose 6-dehydrogenase</fullName>
        <ecNumber evidence="3 7">1.1.1.22</ecNumber>
    </recommendedName>
</protein>
<feature type="binding site" evidence="9">
    <location>
        <position position="267"/>
    </location>
    <ligand>
        <name>substrate</name>
    </ligand>
</feature>
<keyword evidence="4 7" id="KW-0560">Oxidoreductase</keyword>
<evidence type="ECO:0000256" key="8">
    <source>
        <dbReference type="PIRSR" id="PIRSR500134-1"/>
    </source>
</evidence>
<evidence type="ECO:0000256" key="1">
    <source>
        <dbReference type="ARBA" id="ARBA00004701"/>
    </source>
</evidence>
<dbReference type="SMART" id="SM00984">
    <property type="entry name" value="UDPG_MGDP_dh_C"/>
    <property type="match status" value="1"/>
</dbReference>
<dbReference type="GeneID" id="76630381"/>
<dbReference type="InterPro" id="IPR036220">
    <property type="entry name" value="UDP-Glc/GDP-Man_DH_C_sf"/>
</dbReference>
<feature type="domain" description="UDP-glucose/GDP-mannose dehydrogenase C-terminal" evidence="11">
    <location>
        <begin position="322"/>
        <end position="423"/>
    </location>
</feature>
<feature type="active site" description="Nucleophile" evidence="8">
    <location>
        <position position="270"/>
    </location>
</feature>
<dbReference type="NCBIfam" id="TIGR03026">
    <property type="entry name" value="NDP-sugDHase"/>
    <property type="match status" value="1"/>
</dbReference>
<keyword evidence="5 7" id="KW-0520">NAD</keyword>
<feature type="binding site" evidence="10">
    <location>
        <position position="159"/>
    </location>
    <ligand>
        <name>NAD(+)</name>
        <dbReference type="ChEBI" id="CHEBI:57540"/>
    </ligand>
</feature>
<dbReference type="Gene3D" id="1.20.5.100">
    <property type="entry name" value="Cytochrome c1, transmembrane anchor, C-terminal"/>
    <property type="match status" value="1"/>
</dbReference>
<comment type="similarity">
    <text evidence="2 7">Belongs to the UDP-glucose/GDP-mannose dehydrogenase family.</text>
</comment>
<dbReference type="SUPFAM" id="SSF48179">
    <property type="entry name" value="6-phosphogluconate dehydrogenase C-terminal domain-like"/>
    <property type="match status" value="1"/>
</dbReference>
<evidence type="ECO:0000256" key="6">
    <source>
        <dbReference type="ARBA" id="ARBA00047473"/>
    </source>
</evidence>
<evidence type="ECO:0000256" key="9">
    <source>
        <dbReference type="PIRSR" id="PIRSR500134-2"/>
    </source>
</evidence>
<feature type="binding site" evidence="10">
    <location>
        <position position="273"/>
    </location>
    <ligand>
        <name>NAD(+)</name>
        <dbReference type="ChEBI" id="CHEBI:57540"/>
    </ligand>
</feature>
<accession>A0ABD5W0X1</accession>
<feature type="binding site" evidence="10">
    <location>
        <position position="122"/>
    </location>
    <ligand>
        <name>NAD(+)</name>
        <dbReference type="ChEBI" id="CHEBI:57540"/>
    </ligand>
</feature>
<feature type="binding site" evidence="9">
    <location>
        <position position="329"/>
    </location>
    <ligand>
        <name>substrate</name>
    </ligand>
</feature>
<comment type="pathway">
    <text evidence="1">Nucleotide-sugar biosynthesis; UDP-alpha-D-glucuronate biosynthesis; UDP-alpha-D-glucuronate from UDP-alpha-D-glucose: step 1/1.</text>
</comment>
<dbReference type="SUPFAM" id="SSF52413">
    <property type="entry name" value="UDP-glucose/GDP-mannose dehydrogenase C-terminal domain"/>
    <property type="match status" value="1"/>
</dbReference>
<comment type="catalytic activity">
    <reaction evidence="6 7">
        <text>UDP-alpha-D-glucose + 2 NAD(+) + H2O = UDP-alpha-D-glucuronate + 2 NADH + 3 H(+)</text>
        <dbReference type="Rhea" id="RHEA:23596"/>
        <dbReference type="ChEBI" id="CHEBI:15377"/>
        <dbReference type="ChEBI" id="CHEBI:15378"/>
        <dbReference type="ChEBI" id="CHEBI:57540"/>
        <dbReference type="ChEBI" id="CHEBI:57945"/>
        <dbReference type="ChEBI" id="CHEBI:58052"/>
        <dbReference type="ChEBI" id="CHEBI:58885"/>
        <dbReference type="EC" id="1.1.1.22"/>
    </reaction>
</comment>
<dbReference type="InterPro" id="IPR008927">
    <property type="entry name" value="6-PGluconate_DH-like_C_sf"/>
</dbReference>
<evidence type="ECO:0000256" key="5">
    <source>
        <dbReference type="ARBA" id="ARBA00023027"/>
    </source>
</evidence>
<dbReference type="InterPro" id="IPR017476">
    <property type="entry name" value="UDP-Glc/GDP-Man"/>
</dbReference>
<evidence type="ECO:0000256" key="4">
    <source>
        <dbReference type="ARBA" id="ARBA00023002"/>
    </source>
</evidence>
<dbReference type="Gene3D" id="3.40.50.720">
    <property type="entry name" value="NAD(P)-binding Rossmann-like Domain"/>
    <property type="match status" value="2"/>
</dbReference>
<feature type="binding site" evidence="9">
    <location>
        <begin position="156"/>
        <end position="159"/>
    </location>
    <ligand>
        <name>substrate</name>
    </ligand>
</feature>
<dbReference type="Proteomes" id="UP001596445">
    <property type="component" value="Unassembled WGS sequence"/>
</dbReference>
<reference evidence="12 13" key="1">
    <citation type="journal article" date="2019" name="Int. J. Syst. Evol. Microbiol.">
        <title>The Global Catalogue of Microorganisms (GCM) 10K type strain sequencing project: providing services to taxonomists for standard genome sequencing and annotation.</title>
        <authorList>
            <consortium name="The Broad Institute Genomics Platform"/>
            <consortium name="The Broad Institute Genome Sequencing Center for Infectious Disease"/>
            <person name="Wu L."/>
            <person name="Ma J."/>
        </authorList>
    </citation>
    <scope>NUCLEOTIDE SEQUENCE [LARGE SCALE GENOMIC DNA]</scope>
    <source>
        <strain evidence="12 13">JCM 30072</strain>
    </source>
</reference>
<dbReference type="Pfam" id="PF03720">
    <property type="entry name" value="UDPG_MGDP_dh_C"/>
    <property type="match status" value="1"/>
</dbReference>
<dbReference type="InterPro" id="IPR054886">
    <property type="entry name" value="UDPGDh_AglM"/>
</dbReference>
<evidence type="ECO:0000259" key="11">
    <source>
        <dbReference type="SMART" id="SM00984"/>
    </source>
</evidence>